<feature type="region of interest" description="Disordered" evidence="1">
    <location>
        <begin position="36"/>
        <end position="82"/>
    </location>
</feature>
<accession>A0A8X6RDB9</accession>
<name>A0A8X6RDB9_TRICX</name>
<sequence>MKKKRNGPLGSLLKEAEIDQAREQPIEIMNINHDSENTTQTNLNDGRGCHGNLGFRGTPHEADQSSLGSAGVEISTGRVGHA</sequence>
<comment type="caution">
    <text evidence="2">The sequence shown here is derived from an EMBL/GenBank/DDBJ whole genome shotgun (WGS) entry which is preliminary data.</text>
</comment>
<organism evidence="2 3">
    <name type="scientific">Trichonephila clavipes</name>
    <name type="common">Golden silk orbweaver</name>
    <name type="synonym">Nephila clavipes</name>
    <dbReference type="NCBI Taxonomy" id="2585209"/>
    <lineage>
        <taxon>Eukaryota</taxon>
        <taxon>Metazoa</taxon>
        <taxon>Ecdysozoa</taxon>
        <taxon>Arthropoda</taxon>
        <taxon>Chelicerata</taxon>
        <taxon>Arachnida</taxon>
        <taxon>Araneae</taxon>
        <taxon>Araneomorphae</taxon>
        <taxon>Entelegynae</taxon>
        <taxon>Araneoidea</taxon>
        <taxon>Nephilidae</taxon>
        <taxon>Trichonephila</taxon>
    </lineage>
</organism>
<proteinExistence type="predicted"/>
<reference evidence="2" key="1">
    <citation type="submission" date="2020-08" db="EMBL/GenBank/DDBJ databases">
        <title>Multicomponent nature underlies the extraordinary mechanical properties of spider dragline silk.</title>
        <authorList>
            <person name="Kono N."/>
            <person name="Nakamura H."/>
            <person name="Mori M."/>
            <person name="Yoshida Y."/>
            <person name="Ohtoshi R."/>
            <person name="Malay A.D."/>
            <person name="Moran D.A.P."/>
            <person name="Tomita M."/>
            <person name="Numata K."/>
            <person name="Arakawa K."/>
        </authorList>
    </citation>
    <scope>NUCLEOTIDE SEQUENCE</scope>
</reference>
<dbReference type="AlphaFoldDB" id="A0A8X6RDB9"/>
<gene>
    <name evidence="2" type="ORF">TNCV_1705261</name>
</gene>
<keyword evidence="3" id="KW-1185">Reference proteome</keyword>
<evidence type="ECO:0000313" key="2">
    <source>
        <dbReference type="EMBL" id="GFX88305.1"/>
    </source>
</evidence>
<evidence type="ECO:0000313" key="3">
    <source>
        <dbReference type="Proteomes" id="UP000887159"/>
    </source>
</evidence>
<protein>
    <submittedName>
        <fullName evidence="2">Uncharacterized protein</fullName>
    </submittedName>
</protein>
<dbReference type="EMBL" id="BMAU01021051">
    <property type="protein sequence ID" value="GFX88305.1"/>
    <property type="molecule type" value="Genomic_DNA"/>
</dbReference>
<evidence type="ECO:0000256" key="1">
    <source>
        <dbReference type="SAM" id="MobiDB-lite"/>
    </source>
</evidence>
<dbReference type="Proteomes" id="UP000887159">
    <property type="component" value="Unassembled WGS sequence"/>
</dbReference>